<dbReference type="Gene3D" id="1.25.40.10">
    <property type="entry name" value="Tetratricopeptide repeat domain"/>
    <property type="match status" value="1"/>
</dbReference>
<dbReference type="PANTHER" id="PTHR16193:SF0">
    <property type="entry name" value="TETRATRICOPEPTIDE REPEAT PROTEIN 27"/>
    <property type="match status" value="1"/>
</dbReference>
<dbReference type="InterPro" id="IPR044244">
    <property type="entry name" value="TTC27/Emw1"/>
</dbReference>
<dbReference type="Pfam" id="PF13432">
    <property type="entry name" value="TPR_16"/>
    <property type="match status" value="1"/>
</dbReference>
<dbReference type="InterPro" id="IPR019734">
    <property type="entry name" value="TPR_rpt"/>
</dbReference>
<evidence type="ECO:0008006" key="7">
    <source>
        <dbReference type="Google" id="ProtNLM"/>
    </source>
</evidence>
<evidence type="ECO:0000256" key="2">
    <source>
        <dbReference type="ARBA" id="ARBA00022803"/>
    </source>
</evidence>
<gene>
    <name evidence="5" type="ORF">PMAYCL1PPCAC_13129</name>
</gene>
<evidence type="ECO:0000256" key="3">
    <source>
        <dbReference type="ARBA" id="ARBA00024020"/>
    </source>
</evidence>
<accession>A0AAN5CGF0</accession>
<dbReference type="SMART" id="SM00028">
    <property type="entry name" value="TPR"/>
    <property type="match status" value="3"/>
</dbReference>
<evidence type="ECO:0000313" key="5">
    <source>
        <dbReference type="EMBL" id="GMR42934.1"/>
    </source>
</evidence>
<dbReference type="SUPFAM" id="SSF48452">
    <property type="entry name" value="TPR-like"/>
    <property type="match status" value="1"/>
</dbReference>
<dbReference type="PANTHER" id="PTHR16193">
    <property type="entry name" value="TETRATRICOPEPTIDE REPEAT PROTEIN 27"/>
    <property type="match status" value="1"/>
</dbReference>
<dbReference type="Proteomes" id="UP001328107">
    <property type="component" value="Unassembled WGS sequence"/>
</dbReference>
<dbReference type="PROSITE" id="PS50005">
    <property type="entry name" value="TPR"/>
    <property type="match status" value="3"/>
</dbReference>
<protein>
    <recommendedName>
        <fullName evidence="7">Tetratricopeptide repeat protein 27</fullName>
    </recommendedName>
</protein>
<keyword evidence="1" id="KW-0677">Repeat</keyword>
<feature type="repeat" description="TPR" evidence="4">
    <location>
        <begin position="449"/>
        <end position="482"/>
    </location>
</feature>
<name>A0AAN5CGF0_9BILA</name>
<evidence type="ECO:0000313" key="6">
    <source>
        <dbReference type="Proteomes" id="UP001328107"/>
    </source>
</evidence>
<dbReference type="InterPro" id="IPR011990">
    <property type="entry name" value="TPR-like_helical_dom_sf"/>
</dbReference>
<dbReference type="PROSITE" id="PS50293">
    <property type="entry name" value="TPR_REGION"/>
    <property type="match status" value="1"/>
</dbReference>
<feature type="repeat" description="TPR" evidence="4">
    <location>
        <begin position="483"/>
        <end position="516"/>
    </location>
</feature>
<dbReference type="EMBL" id="BTRK01000003">
    <property type="protein sequence ID" value="GMR42934.1"/>
    <property type="molecule type" value="Genomic_DNA"/>
</dbReference>
<reference evidence="6" key="1">
    <citation type="submission" date="2022-10" db="EMBL/GenBank/DDBJ databases">
        <title>Genome assembly of Pristionchus species.</title>
        <authorList>
            <person name="Yoshida K."/>
            <person name="Sommer R.J."/>
        </authorList>
    </citation>
    <scope>NUCLEOTIDE SEQUENCE [LARGE SCALE GENOMIC DNA]</scope>
    <source>
        <strain evidence="6">RS5460</strain>
    </source>
</reference>
<comment type="caution">
    <text evidence="5">The sequence shown here is derived from an EMBL/GenBank/DDBJ whole genome shotgun (WGS) entry which is preliminary data.</text>
</comment>
<dbReference type="Pfam" id="PF14559">
    <property type="entry name" value="TPR_19"/>
    <property type="match status" value="1"/>
</dbReference>
<keyword evidence="6" id="KW-1185">Reference proteome</keyword>
<sequence length="749" mass="84533">MDRIPTVSNEEELSVLLDSLSEGERETLADQLIEQCLAANCTGLIAATTSSFLESIGRERAAFGLNKPAAGARCVGAIAVLSRLFPVTEQEKEVKGSTKGLLLHFRFLLLWQLLLNEPAAEIKERIEKMVSLECSCISLSTKERVRIQLEMYHTWMRYYEHEKASESLTAALSISGLRLELTGRMGKRTRYQQKELAQLVLDLTSSSAYGALSPEEEDCDEEEDVPVIVANQDDTLLQKVTLTGEESAGPPPPLTSLHLALLLAAAAHERQNEHNDELRLEKCDAFLEQILCRRRSWSMQAAALALRAQLECSSKRRVERACQQMELLVHLQMAVEPCVHDSSRLVQRADLCLAAGLAPLWRMRNSHARILSSLGCVPEALLIFESLEEWDRVVECFKRLGQLEKAEGLLRRLLEERGEEAEILCSLGDITNKREYYDRAIQSSSDRSARAHRSLGMLFLNDRNYAEAYDHFKRSLQLQPIQLGAWFNAGHCAWKQERFQEAVSAYHRCTSLEPEHFEAWNNLAAAYIRMGQKERAARILFEALKYNYEHAKVWENYFLLCVDTQNQRGALLALDRLADLKKKMEDDEAIEALCVQISLIEDDTIRRETNEAACKTLGHLAACQQLSGRQWRAYARLRQPTSSGEGDADKYTTLMEKATAAFNGVQNWHRESPSSLRVLEAALTLARHRLECAEKTGTESATNQARVRVRMSLRQIVTMLEKVADEGLELEEDVQKGLAEAKELLATVA</sequence>
<comment type="similarity">
    <text evidence="3">Belongs to the TTC27 family.</text>
</comment>
<keyword evidence="2 4" id="KW-0802">TPR repeat</keyword>
<feature type="repeat" description="TPR" evidence="4">
    <location>
        <begin position="517"/>
        <end position="550"/>
    </location>
</feature>
<evidence type="ECO:0000256" key="1">
    <source>
        <dbReference type="ARBA" id="ARBA00022737"/>
    </source>
</evidence>
<organism evidence="5 6">
    <name type="scientific">Pristionchus mayeri</name>
    <dbReference type="NCBI Taxonomy" id="1317129"/>
    <lineage>
        <taxon>Eukaryota</taxon>
        <taxon>Metazoa</taxon>
        <taxon>Ecdysozoa</taxon>
        <taxon>Nematoda</taxon>
        <taxon>Chromadorea</taxon>
        <taxon>Rhabditida</taxon>
        <taxon>Rhabditina</taxon>
        <taxon>Diplogasteromorpha</taxon>
        <taxon>Diplogasteroidea</taxon>
        <taxon>Neodiplogasteridae</taxon>
        <taxon>Pristionchus</taxon>
    </lineage>
</organism>
<proteinExistence type="inferred from homology"/>
<dbReference type="AlphaFoldDB" id="A0AAN5CGF0"/>
<evidence type="ECO:0000256" key="4">
    <source>
        <dbReference type="PROSITE-ProRule" id="PRU00339"/>
    </source>
</evidence>